<dbReference type="GO" id="GO:0019290">
    <property type="term" value="P:siderophore biosynthetic process"/>
    <property type="evidence" value="ECO:0007669"/>
    <property type="project" value="InterPro"/>
</dbReference>
<dbReference type="Gene3D" id="3.20.20.70">
    <property type="entry name" value="Aldolase class I"/>
    <property type="match status" value="1"/>
</dbReference>
<dbReference type="InterPro" id="IPR036291">
    <property type="entry name" value="NAD(P)-bd_dom_sf"/>
</dbReference>
<evidence type="ECO:0000256" key="5">
    <source>
        <dbReference type="ARBA" id="ARBA00047508"/>
    </source>
</evidence>
<feature type="binding site" evidence="6">
    <location>
        <position position="64"/>
    </location>
    <ligand>
        <name>Mn(2+)</name>
        <dbReference type="ChEBI" id="CHEBI:29035"/>
    </ligand>
</feature>
<feature type="binding site" evidence="6">
    <location>
        <position position="340"/>
    </location>
    <ligand>
        <name>Mn(2+)</name>
        <dbReference type="ChEBI" id="CHEBI:29035"/>
    </ligand>
</feature>
<dbReference type="EMBL" id="JWZT01005566">
    <property type="protein sequence ID" value="KII60570.1"/>
    <property type="molecule type" value="Genomic_DNA"/>
</dbReference>
<dbReference type="InterPro" id="IPR013785">
    <property type="entry name" value="Aldolase_TIM"/>
</dbReference>
<dbReference type="PROSITE" id="PS00061">
    <property type="entry name" value="ADH_SHORT"/>
    <property type="match status" value="1"/>
</dbReference>
<sequence length="640" mass="69747">MTSFPGNKSNWQQPFWSDKDMLALVISELDTLPELLSFEEISEFNKALAAVYAGKAMIFQAGDCAERICESGALHVRKKLTFLEQMSRELSTLMGLPILTVGRIAGQYAKPRSQHNEVDGDRVLPVWRGDSVNRPEATPEARRNDPQRMLLSYHAAAETLAEIKRYEREYPRDVHPIWTSHEALLLDYETTQIRTNPHGESYLASTHWPWIGIRTLAPDSPHIAMLANIANPVACKIDATVMPSFIATLCRQLNPQRIPGRLTFISRFGRSHIHRLGALIQAAQATETPVLWMCDPMHGNTGKTQAGNKRRELSDMMAEISGFLRQVKSHNACAAGLHLEATPNPVIECFCENNHPEEHELKQILCDPRLNVAQTQIDKMTFDKDYIAVITGACGGIGESVAHALAKEGVSLALLDNNASQLATLVATLQNNHPQPIAGFNVDVADDRSVAEAFTAIGRQLGPVGYLVNGAGVLCHASVAETQPQDWTKTFAVNATGVFNTSRHAANLMMAQRKGSIVTIASNAARVPRATMAAYCASKAAAQAFTYALGLEVAPYGIRCNVVAPGSTDTPMLRGMWHSESDRQNTLNGNPQQFRIGIPLNKVATAEEIAAAVCFYLCEESGQTTLSTLLVDGGAALGSC</sequence>
<feature type="binding site" evidence="6">
    <location>
        <position position="367"/>
    </location>
    <ligand>
        <name>Mn(2+)</name>
        <dbReference type="ChEBI" id="CHEBI:29035"/>
    </ligand>
</feature>
<comment type="cofactor">
    <cofactor evidence="6">
        <name>Mn(2+)</name>
        <dbReference type="ChEBI" id="CHEBI:29035"/>
    </cofactor>
    <cofactor evidence="6">
        <name>Co(2+)</name>
        <dbReference type="ChEBI" id="CHEBI:48828"/>
    </cofactor>
    <cofactor evidence="6">
        <name>Cd(2+)</name>
        <dbReference type="ChEBI" id="CHEBI:48775"/>
    </cofactor>
    <text evidence="6">Binds 1 divalent cation per subunit. The enzyme is active with manganese, cobalt or cadmium ions.</text>
</comment>
<evidence type="ECO:0000256" key="4">
    <source>
        <dbReference type="ARBA" id="ARBA00023002"/>
    </source>
</evidence>
<keyword evidence="6" id="KW-0170">Cobalt</keyword>
<dbReference type="Proteomes" id="UP000031668">
    <property type="component" value="Unassembled WGS sequence"/>
</dbReference>
<feature type="binding site" evidence="6">
    <location>
        <position position="298"/>
    </location>
    <ligand>
        <name>Mn(2+)</name>
        <dbReference type="ChEBI" id="CHEBI:29035"/>
    </ligand>
</feature>
<protein>
    <recommendedName>
        <fullName evidence="7">Phospho-2-dehydro-3-deoxyheptonate aldolase</fullName>
        <ecNumber evidence="7">2.5.1.54</ecNumber>
    </recommendedName>
</protein>
<gene>
    <name evidence="8" type="ORF">RF11_14067</name>
</gene>
<dbReference type="Pfam" id="PF00106">
    <property type="entry name" value="adh_short"/>
    <property type="match status" value="1"/>
</dbReference>
<dbReference type="SUPFAM" id="SSF51569">
    <property type="entry name" value="Aldolase"/>
    <property type="match status" value="1"/>
</dbReference>
<dbReference type="InterPro" id="IPR003560">
    <property type="entry name" value="DHB_DH"/>
</dbReference>
<feature type="binding site" evidence="6">
    <location>
        <position position="267"/>
    </location>
    <ligand>
        <name>phosphoenolpyruvate</name>
        <dbReference type="ChEBI" id="CHEBI:58702"/>
    </ligand>
</feature>
<evidence type="ECO:0000256" key="3">
    <source>
        <dbReference type="ARBA" id="ARBA00022679"/>
    </source>
</evidence>
<dbReference type="AlphaFoldDB" id="A0A0C2M0N8"/>
<keyword evidence="7" id="KW-0057">Aromatic amino acid biosynthesis</keyword>
<name>A0A0C2M0N8_THEKT</name>
<keyword evidence="9" id="KW-1185">Reference proteome</keyword>
<dbReference type="OrthoDB" id="8123394at2759"/>
<dbReference type="GO" id="GO:0008652">
    <property type="term" value="P:amino acid biosynthetic process"/>
    <property type="evidence" value="ECO:0007669"/>
    <property type="project" value="UniProtKB-KW"/>
</dbReference>
<dbReference type="SUPFAM" id="SSF51735">
    <property type="entry name" value="NAD(P)-binding Rossmann-fold domains"/>
    <property type="match status" value="1"/>
</dbReference>
<comment type="caution">
    <text evidence="8">The sequence shown here is derived from an EMBL/GenBank/DDBJ whole genome shotgun (WGS) entry which is preliminary data.</text>
</comment>
<comment type="similarity">
    <text evidence="2 7">Belongs to the class-II DAHP synthase family.</text>
</comment>
<dbReference type="InterPro" id="IPR002347">
    <property type="entry name" value="SDR_fam"/>
</dbReference>
<dbReference type="Gene3D" id="3.40.50.720">
    <property type="entry name" value="NAD(P)-binding Rossmann-like Domain"/>
    <property type="match status" value="1"/>
</dbReference>
<evidence type="ECO:0000256" key="1">
    <source>
        <dbReference type="ARBA" id="ARBA00004688"/>
    </source>
</evidence>
<accession>A0A0C2M0N8</accession>
<dbReference type="GO" id="GO:0008667">
    <property type="term" value="F:2,3-dihydro-2,3-dihydroxybenzoate dehydrogenase activity"/>
    <property type="evidence" value="ECO:0007669"/>
    <property type="project" value="InterPro"/>
</dbReference>
<evidence type="ECO:0000256" key="7">
    <source>
        <dbReference type="RuleBase" id="RU363071"/>
    </source>
</evidence>
<dbReference type="PANTHER" id="PTHR21337:SF0">
    <property type="entry name" value="PHOSPHO-2-DEHYDRO-3-DEOXYHEPTONATE ALDOLASE"/>
    <property type="match status" value="1"/>
</dbReference>
<comment type="pathway">
    <text evidence="1 7">Metabolic intermediate biosynthesis; chorismate biosynthesis; chorismate from D-erythrose 4-phosphate and phosphoenolpyruvate: step 1/7.</text>
</comment>
<keyword evidence="6" id="KW-0464">Manganese</keyword>
<evidence type="ECO:0000256" key="6">
    <source>
        <dbReference type="PIRSR" id="PIRSR602480-1"/>
    </source>
</evidence>
<dbReference type="PANTHER" id="PTHR21337">
    <property type="entry name" value="PHOSPHO-2-DEHYDRO-3-DEOXYHEPTONATE ALDOLASE 1, 2"/>
    <property type="match status" value="1"/>
</dbReference>
<dbReference type="GO" id="GO:0009423">
    <property type="term" value="P:chorismate biosynthetic process"/>
    <property type="evidence" value="ECO:0007669"/>
    <property type="project" value="UniProtKB-UniPathway"/>
</dbReference>
<feature type="binding site" evidence="6">
    <location>
        <position position="103"/>
    </location>
    <ligand>
        <name>phosphoenolpyruvate</name>
        <dbReference type="ChEBI" id="CHEBI:58702"/>
    </ligand>
</feature>
<keyword evidence="7" id="KW-0028">Amino-acid biosynthesis</keyword>
<comment type="catalytic activity">
    <reaction evidence="5 7">
        <text>D-erythrose 4-phosphate + phosphoenolpyruvate + H2O = 7-phospho-2-dehydro-3-deoxy-D-arabino-heptonate + phosphate</text>
        <dbReference type="Rhea" id="RHEA:14717"/>
        <dbReference type="ChEBI" id="CHEBI:15377"/>
        <dbReference type="ChEBI" id="CHEBI:16897"/>
        <dbReference type="ChEBI" id="CHEBI:43474"/>
        <dbReference type="ChEBI" id="CHEBI:58394"/>
        <dbReference type="ChEBI" id="CHEBI:58702"/>
        <dbReference type="EC" id="2.5.1.54"/>
    </reaction>
</comment>
<evidence type="ECO:0000313" key="9">
    <source>
        <dbReference type="Proteomes" id="UP000031668"/>
    </source>
</evidence>
<dbReference type="Pfam" id="PF01474">
    <property type="entry name" value="DAHP_synth_2"/>
    <property type="match status" value="2"/>
</dbReference>
<evidence type="ECO:0000256" key="2">
    <source>
        <dbReference type="ARBA" id="ARBA00008911"/>
    </source>
</evidence>
<dbReference type="FunFam" id="3.40.50.720:FF:000084">
    <property type="entry name" value="Short-chain dehydrogenase reductase"/>
    <property type="match status" value="1"/>
</dbReference>
<dbReference type="PRINTS" id="PR00080">
    <property type="entry name" value="SDRFAMILY"/>
</dbReference>
<evidence type="ECO:0000313" key="8">
    <source>
        <dbReference type="EMBL" id="KII60570.1"/>
    </source>
</evidence>
<dbReference type="EC" id="2.5.1.54" evidence="7"/>
<dbReference type="GO" id="GO:0003849">
    <property type="term" value="F:3-deoxy-7-phosphoheptulonate synthase activity"/>
    <property type="evidence" value="ECO:0007669"/>
    <property type="project" value="UniProtKB-EC"/>
</dbReference>
<proteinExistence type="inferred from homology"/>
<reference evidence="8 9" key="1">
    <citation type="journal article" date="2014" name="Genome Biol. Evol.">
        <title>The genome of the myxosporean Thelohanellus kitauei shows adaptations to nutrient acquisition within its fish host.</title>
        <authorList>
            <person name="Yang Y."/>
            <person name="Xiong J."/>
            <person name="Zhou Z."/>
            <person name="Huo F."/>
            <person name="Miao W."/>
            <person name="Ran C."/>
            <person name="Liu Y."/>
            <person name="Zhang J."/>
            <person name="Feng J."/>
            <person name="Wang M."/>
            <person name="Wang M."/>
            <person name="Wang L."/>
            <person name="Yao B."/>
        </authorList>
    </citation>
    <scope>NUCLEOTIDE SEQUENCE [LARGE SCALE GENOMIC DNA]</scope>
    <source>
        <strain evidence="8">Wuqing</strain>
    </source>
</reference>
<keyword evidence="4" id="KW-0560">Oxidoreductase</keyword>
<organism evidence="8 9">
    <name type="scientific">Thelohanellus kitauei</name>
    <name type="common">Myxosporean</name>
    <dbReference type="NCBI Taxonomy" id="669202"/>
    <lineage>
        <taxon>Eukaryota</taxon>
        <taxon>Metazoa</taxon>
        <taxon>Cnidaria</taxon>
        <taxon>Myxozoa</taxon>
        <taxon>Myxosporea</taxon>
        <taxon>Bivalvulida</taxon>
        <taxon>Platysporina</taxon>
        <taxon>Myxobolidae</taxon>
        <taxon>Thelohanellus</taxon>
    </lineage>
</organism>
<dbReference type="PRINTS" id="PR01397">
    <property type="entry name" value="DHBDHDRGNASE"/>
</dbReference>
<dbReference type="GO" id="GO:0009073">
    <property type="term" value="P:aromatic amino acid family biosynthetic process"/>
    <property type="evidence" value="ECO:0007669"/>
    <property type="project" value="UniProtKB-KW"/>
</dbReference>
<dbReference type="InterPro" id="IPR020904">
    <property type="entry name" value="Sc_DH/Rdtase_CS"/>
</dbReference>
<feature type="binding site" evidence="6">
    <location>
        <position position="236"/>
    </location>
    <ligand>
        <name>phosphoenolpyruvate</name>
        <dbReference type="ChEBI" id="CHEBI:58702"/>
    </ligand>
</feature>
<dbReference type="InterPro" id="IPR002480">
    <property type="entry name" value="DAHP_synth_2"/>
</dbReference>
<keyword evidence="3 7" id="KW-0808">Transferase</keyword>
<keyword evidence="6" id="KW-0104">Cadmium</keyword>
<dbReference type="UniPathway" id="UPA00053">
    <property type="reaction ID" value="UER00084"/>
</dbReference>